<keyword evidence="4 12" id="KW-0732">Signal</keyword>
<dbReference type="Pfam" id="PF13802">
    <property type="entry name" value="Gal_mutarotas_2"/>
    <property type="match status" value="1"/>
</dbReference>
<evidence type="ECO:0000256" key="1">
    <source>
        <dbReference type="ARBA" id="ARBA00004240"/>
    </source>
</evidence>
<dbReference type="InterPro" id="IPR000322">
    <property type="entry name" value="Glyco_hydro_31_TIM"/>
</dbReference>
<evidence type="ECO:0000256" key="6">
    <source>
        <dbReference type="ARBA" id="ARBA00022824"/>
    </source>
</evidence>
<evidence type="ECO:0000256" key="9">
    <source>
        <dbReference type="ARBA" id="ARBA00042895"/>
    </source>
</evidence>
<dbReference type="InterPro" id="IPR013780">
    <property type="entry name" value="Glyco_hydro_b"/>
</dbReference>
<evidence type="ECO:0000259" key="14">
    <source>
        <dbReference type="Pfam" id="PF13802"/>
    </source>
</evidence>
<dbReference type="Pfam" id="PF21365">
    <property type="entry name" value="Glyco_hydro_31_3rd"/>
    <property type="match status" value="1"/>
</dbReference>
<dbReference type="EMBL" id="JARPUR010000007">
    <property type="protein sequence ID" value="KAK4873415.1"/>
    <property type="molecule type" value="Genomic_DNA"/>
</dbReference>
<evidence type="ECO:0000256" key="4">
    <source>
        <dbReference type="ARBA" id="ARBA00022729"/>
    </source>
</evidence>
<keyword evidence="5 10" id="KW-0378">Hydrolase</keyword>
<feature type="chain" id="PRO_5042998014" description="Glucosidase II subunit alpha" evidence="12">
    <location>
        <begin position="20"/>
        <end position="912"/>
    </location>
</feature>
<evidence type="ECO:0000256" key="7">
    <source>
        <dbReference type="ARBA" id="ARBA00023180"/>
    </source>
</evidence>
<evidence type="ECO:0000313" key="16">
    <source>
        <dbReference type="EMBL" id="KAK4873415.1"/>
    </source>
</evidence>
<dbReference type="SUPFAM" id="SSF51011">
    <property type="entry name" value="Glycosyl hydrolase domain"/>
    <property type="match status" value="1"/>
</dbReference>
<evidence type="ECO:0000256" key="3">
    <source>
        <dbReference type="ARBA" id="ARBA00007806"/>
    </source>
</evidence>
<feature type="signal peptide" evidence="12">
    <location>
        <begin position="1"/>
        <end position="19"/>
    </location>
</feature>
<evidence type="ECO:0000256" key="2">
    <source>
        <dbReference type="ARBA" id="ARBA00004833"/>
    </source>
</evidence>
<dbReference type="Gene3D" id="3.20.20.80">
    <property type="entry name" value="Glycosidases"/>
    <property type="match status" value="2"/>
</dbReference>
<organism evidence="16 17">
    <name type="scientific">Aquatica leii</name>
    <dbReference type="NCBI Taxonomy" id="1421715"/>
    <lineage>
        <taxon>Eukaryota</taxon>
        <taxon>Metazoa</taxon>
        <taxon>Ecdysozoa</taxon>
        <taxon>Arthropoda</taxon>
        <taxon>Hexapoda</taxon>
        <taxon>Insecta</taxon>
        <taxon>Pterygota</taxon>
        <taxon>Neoptera</taxon>
        <taxon>Endopterygota</taxon>
        <taxon>Coleoptera</taxon>
        <taxon>Polyphaga</taxon>
        <taxon>Elateriformia</taxon>
        <taxon>Elateroidea</taxon>
        <taxon>Lampyridae</taxon>
        <taxon>Luciolinae</taxon>
        <taxon>Aquatica</taxon>
    </lineage>
</organism>
<dbReference type="SUPFAM" id="SSF74650">
    <property type="entry name" value="Galactose mutarotase-like"/>
    <property type="match status" value="1"/>
</dbReference>
<dbReference type="GO" id="GO:0006491">
    <property type="term" value="P:N-glycan processing"/>
    <property type="evidence" value="ECO:0007669"/>
    <property type="project" value="TreeGrafter"/>
</dbReference>
<evidence type="ECO:0000259" key="13">
    <source>
        <dbReference type="Pfam" id="PF01055"/>
    </source>
</evidence>
<accession>A0AAN7NVM5</accession>
<evidence type="ECO:0000256" key="10">
    <source>
        <dbReference type="RuleBase" id="RU361185"/>
    </source>
</evidence>
<dbReference type="PANTHER" id="PTHR22762:SF54">
    <property type="entry name" value="BCDNA.GH04962"/>
    <property type="match status" value="1"/>
</dbReference>
<keyword evidence="8 10" id="KW-0326">Glycosidase</keyword>
<dbReference type="SUPFAM" id="SSF51445">
    <property type="entry name" value="(Trans)glycosidases"/>
    <property type="match status" value="1"/>
</dbReference>
<feature type="domain" description="Glycoside hydrolase family 31 N-terminal" evidence="14">
    <location>
        <begin position="76"/>
        <end position="293"/>
    </location>
</feature>
<keyword evidence="7" id="KW-0325">Glycoprotein</keyword>
<evidence type="ECO:0000256" key="12">
    <source>
        <dbReference type="SAM" id="SignalP"/>
    </source>
</evidence>
<dbReference type="InterPro" id="IPR017853">
    <property type="entry name" value="GH"/>
</dbReference>
<dbReference type="GO" id="GO:0030246">
    <property type="term" value="F:carbohydrate binding"/>
    <property type="evidence" value="ECO:0007669"/>
    <property type="project" value="InterPro"/>
</dbReference>
<dbReference type="InterPro" id="IPR025887">
    <property type="entry name" value="Glyco_hydro_31_N_dom"/>
</dbReference>
<evidence type="ECO:0000256" key="11">
    <source>
        <dbReference type="SAM" id="MobiDB-lite"/>
    </source>
</evidence>
<comment type="subcellular location">
    <subcellularLocation>
        <location evidence="1">Endoplasmic reticulum</location>
    </subcellularLocation>
</comment>
<comment type="caution">
    <text evidence="16">The sequence shown here is derived from an EMBL/GenBank/DDBJ whole genome shotgun (WGS) entry which is preliminary data.</text>
</comment>
<evidence type="ECO:0000256" key="5">
    <source>
        <dbReference type="ARBA" id="ARBA00022801"/>
    </source>
</evidence>
<comment type="pathway">
    <text evidence="2">Glycan metabolism; N-glycan metabolism.</text>
</comment>
<dbReference type="GO" id="GO:0005783">
    <property type="term" value="C:endoplasmic reticulum"/>
    <property type="evidence" value="ECO:0007669"/>
    <property type="project" value="UniProtKB-SubCell"/>
</dbReference>
<dbReference type="CDD" id="cd06603">
    <property type="entry name" value="GH31_GANC_GANAB_alpha"/>
    <property type="match status" value="1"/>
</dbReference>
<dbReference type="FunFam" id="3.20.20.80:FF:000039">
    <property type="entry name" value="Glucosidase, alpha neutral C"/>
    <property type="match status" value="1"/>
</dbReference>
<proteinExistence type="inferred from homology"/>
<evidence type="ECO:0000256" key="8">
    <source>
        <dbReference type="ARBA" id="ARBA00023295"/>
    </source>
</evidence>
<evidence type="ECO:0000259" key="15">
    <source>
        <dbReference type="Pfam" id="PF21365"/>
    </source>
</evidence>
<dbReference type="PANTHER" id="PTHR22762">
    <property type="entry name" value="ALPHA-GLUCOSIDASE"/>
    <property type="match status" value="1"/>
</dbReference>
<keyword evidence="6" id="KW-0256">Endoplasmic reticulum</keyword>
<keyword evidence="17" id="KW-1185">Reference proteome</keyword>
<dbReference type="InterPro" id="IPR011013">
    <property type="entry name" value="Gal_mutarotase_sf_dom"/>
</dbReference>
<name>A0AAN7NVM5_9COLE</name>
<dbReference type="Pfam" id="PF01055">
    <property type="entry name" value="Glyco_hydro_31_2nd"/>
    <property type="match status" value="1"/>
</dbReference>
<dbReference type="InterPro" id="IPR048395">
    <property type="entry name" value="Glyco_hydro_31_C"/>
</dbReference>
<dbReference type="CDD" id="cd14752">
    <property type="entry name" value="GH31_N"/>
    <property type="match status" value="1"/>
</dbReference>
<reference evidence="17" key="1">
    <citation type="submission" date="2023-01" db="EMBL/GenBank/DDBJ databases">
        <title>Key to firefly adult light organ development and bioluminescence: homeobox transcription factors regulate luciferase expression and transportation to peroxisome.</title>
        <authorList>
            <person name="Fu X."/>
        </authorList>
    </citation>
    <scope>NUCLEOTIDE SEQUENCE [LARGE SCALE GENOMIC DNA]</scope>
</reference>
<dbReference type="FunFam" id="2.60.40.1180:FF:000023">
    <property type="entry name" value="neutral alpha-glucosidase AB isoform X2"/>
    <property type="match status" value="1"/>
</dbReference>
<feature type="region of interest" description="Disordered" evidence="11">
    <location>
        <begin position="166"/>
        <end position="203"/>
    </location>
</feature>
<dbReference type="Proteomes" id="UP001353858">
    <property type="component" value="Unassembled WGS sequence"/>
</dbReference>
<dbReference type="GO" id="GO:0090599">
    <property type="term" value="F:alpha-glucosidase activity"/>
    <property type="evidence" value="ECO:0007669"/>
    <property type="project" value="TreeGrafter"/>
</dbReference>
<protein>
    <recommendedName>
        <fullName evidence="9">Glucosidase II subunit alpha</fullName>
    </recommendedName>
</protein>
<dbReference type="GO" id="GO:0005975">
    <property type="term" value="P:carbohydrate metabolic process"/>
    <property type="evidence" value="ECO:0007669"/>
    <property type="project" value="InterPro"/>
</dbReference>
<dbReference type="Gene3D" id="2.60.40.1760">
    <property type="entry name" value="glycosyl hydrolase (family 31)"/>
    <property type="match status" value="1"/>
</dbReference>
<feature type="domain" description="Glycoside hydrolase family 31 TIM barrel" evidence="13">
    <location>
        <begin position="355"/>
        <end position="682"/>
    </location>
</feature>
<dbReference type="AlphaFoldDB" id="A0AAN7NVM5"/>
<gene>
    <name evidence="16" type="ORF">RN001_015444</name>
</gene>
<evidence type="ECO:0000313" key="17">
    <source>
        <dbReference type="Proteomes" id="UP001353858"/>
    </source>
</evidence>
<sequence length="912" mass="104252">MDTSIRLLLVLCLLHAARAVDQSNFKTCDQSSFCRRLRATKPEERSYELNLSNLQISDNAVEIELLNKIDDVSLKFVLTALADNTFRVFVDEIKPLYPRYQVEGSLNGEPQVARLELLDRNNEEIVVKSGENKVIIKAAPFKIEFYSGAKLSAVLNGRGLFTFEHLRNKKPSGDGETDLGDQAPQESEDPGMWSENFKSHHDRKPRGPEAIGFDFTFPEAHRAYGLPEHADRMALRTTTSGGSNPYRLYNLDVFEYELDVTMAIYGAVPVLYAHSPSHTVGVFWNNAAEMWVDITNSKDGNVVSSLVSLVSGQKQEMHVDAHFMSESGVVDLFVFLGPTMQKAVQQYTKLTGSAPIPQYFSLAYHQSRWNYNDEDDVRTVVEKFDEHNFPLDVMWLDIEYTDGKKYFTWDPIKFKHPETMQLNLTATGRKLVVIIDPHIKREGGYFLHEESLSNDYYVKNKDKNVYEGWCWPGSSSYLDFFDPKVREYYSGLYALDKFVGTTKDVYIWNDMNEPSVFNGPEVTMPKDCLHYGDWEHRHVHNVYGLYHTVGTFEGLLKRSGNKLRPFVLTRAHFAGSQRYTAVWTGDNAAEWSHLAYSIPMCLSEALGGISFCGADVGGFFKNPDEELLQRWYQTGAWLPFYRAHAHIDTKRREPYLYNSDVQNRIRNALRQRYAHLPVWYTLFHEHEETGEPVIRPLVYHYPSDLNVFDIDNQLLVGSSIMVRPVTESRASSVSVYFPGGPNEIWYDVEDFKPFRGTGSINIPVSMDKVPVYYRGGSIIPRKDRPRRASTLTHDDPFTLYVALDDNKSAKGTLYIDDNESYDYKNNLYIYIKFTYKDGVLSSSLIDDARFSTSAWIERVVIINPPSGIKHATLKSKKLGTTKLQTTYDGENRSLTIRKPGVSVMDPFTITLQ</sequence>
<comment type="similarity">
    <text evidence="3 10">Belongs to the glycosyl hydrolase 31 family.</text>
</comment>
<feature type="domain" description="Glycosyl hydrolase family 31 C-terminal" evidence="15">
    <location>
        <begin position="690"/>
        <end position="779"/>
    </location>
</feature>
<dbReference type="Gene3D" id="2.60.40.1180">
    <property type="entry name" value="Golgi alpha-mannosidase II"/>
    <property type="match status" value="2"/>
</dbReference>